<dbReference type="GO" id="GO:0009253">
    <property type="term" value="P:peptidoglycan catabolic process"/>
    <property type="evidence" value="ECO:0007669"/>
    <property type="project" value="InterPro"/>
</dbReference>
<comment type="similarity">
    <text evidence="1">Belongs to the glycosyl hydrolase 25 family.</text>
</comment>
<dbReference type="RefSeq" id="WP_029161593.1">
    <property type="nucleotide sequence ID" value="NZ_CP009933.1"/>
</dbReference>
<dbReference type="InterPro" id="IPR002053">
    <property type="entry name" value="Glyco_hydro_25"/>
</dbReference>
<dbReference type="HOGENOM" id="CLU_070275_0_0_9"/>
<sequence length="277" mass="31275">MLKGIDIYEGDNVQDWNAVKNEGVEIVIQKASQGTAHVDKLINYRYPLIKSAGLKIGFYHFASYNSENPIGEAQHFLNTINNFQSDTILWLDLEAEEHWYKQTAVNYANTFINYIGKQGFQIGIYTGENFYHRYLEGNIPNVPLWLASYGREPSLYTDGTASWQYSESGSLDGIIGNVDLDYFMDNIVIKDGGMKKVDYLVVANRGADENSANILADYLNCPVITNDRKFDYTCVKNIIGVGGNKEQYTSYLTKLISGQDRFQTNQAVLDFIKNGGK</sequence>
<evidence type="ECO:0000313" key="2">
    <source>
        <dbReference type="EMBL" id="AKA69810.1"/>
    </source>
</evidence>
<dbReference type="STRING" id="1548.CSCA_2685"/>
<dbReference type="PANTHER" id="PTHR34135:SF2">
    <property type="entry name" value="LYSOZYME"/>
    <property type="match status" value="1"/>
</dbReference>
<reference evidence="2 3" key="1">
    <citation type="journal article" date="2015" name="J. Biotechnol.">
        <title>Complete genome sequence of a malodorant-producing acetogen, Clostridium scatologenes ATCC 25775(T).</title>
        <authorList>
            <person name="Zhu Z."/>
            <person name="Guo T."/>
            <person name="Zheng H."/>
            <person name="Song T."/>
            <person name="Ouyang P."/>
            <person name="Xie J."/>
        </authorList>
    </citation>
    <scope>NUCLEOTIDE SEQUENCE [LARGE SCALE GENOMIC DNA]</scope>
    <source>
        <strain evidence="2 3">ATCC 25775</strain>
    </source>
</reference>
<name>A0A0E3JNZ1_CLOSL</name>
<evidence type="ECO:0000256" key="1">
    <source>
        <dbReference type="ARBA" id="ARBA00010646"/>
    </source>
</evidence>
<dbReference type="AlphaFoldDB" id="A0A0E3JNZ1"/>
<dbReference type="Gene3D" id="3.20.20.80">
    <property type="entry name" value="Glycosidases"/>
    <property type="match status" value="1"/>
</dbReference>
<dbReference type="SUPFAM" id="SSF51445">
    <property type="entry name" value="(Trans)glycosidases"/>
    <property type="match status" value="1"/>
</dbReference>
<dbReference type="GO" id="GO:0016052">
    <property type="term" value="P:carbohydrate catabolic process"/>
    <property type="evidence" value="ECO:0007669"/>
    <property type="project" value="TreeGrafter"/>
</dbReference>
<gene>
    <name evidence="2" type="ORF">CSCA_2685</name>
</gene>
<proteinExistence type="inferred from homology"/>
<protein>
    <submittedName>
        <fullName evidence="2">N-acetylmuramidase</fullName>
    </submittedName>
</protein>
<dbReference type="InterPro" id="IPR017853">
    <property type="entry name" value="GH"/>
</dbReference>
<keyword evidence="3" id="KW-1185">Reference proteome</keyword>
<dbReference type="Proteomes" id="UP000033115">
    <property type="component" value="Chromosome"/>
</dbReference>
<dbReference type="Gene3D" id="3.40.50.12090">
    <property type="match status" value="1"/>
</dbReference>
<dbReference type="PANTHER" id="PTHR34135">
    <property type="entry name" value="LYSOZYME"/>
    <property type="match status" value="1"/>
</dbReference>
<accession>A0A0E3JNZ1</accession>
<dbReference type="EMBL" id="CP009933">
    <property type="protein sequence ID" value="AKA69810.1"/>
    <property type="molecule type" value="Genomic_DNA"/>
</dbReference>
<dbReference type="GO" id="GO:0016998">
    <property type="term" value="P:cell wall macromolecule catabolic process"/>
    <property type="evidence" value="ECO:0007669"/>
    <property type="project" value="InterPro"/>
</dbReference>
<dbReference type="PROSITE" id="PS51904">
    <property type="entry name" value="GLYCOSYL_HYDROL_F25_2"/>
    <property type="match status" value="1"/>
</dbReference>
<evidence type="ECO:0000313" key="3">
    <source>
        <dbReference type="Proteomes" id="UP000033115"/>
    </source>
</evidence>
<dbReference type="Pfam" id="PF01183">
    <property type="entry name" value="Glyco_hydro_25"/>
    <property type="match status" value="1"/>
</dbReference>
<dbReference type="GO" id="GO:0003796">
    <property type="term" value="F:lysozyme activity"/>
    <property type="evidence" value="ECO:0007669"/>
    <property type="project" value="InterPro"/>
</dbReference>
<organism evidence="2 3">
    <name type="scientific">Clostridium scatologenes</name>
    <dbReference type="NCBI Taxonomy" id="1548"/>
    <lineage>
        <taxon>Bacteria</taxon>
        <taxon>Bacillati</taxon>
        <taxon>Bacillota</taxon>
        <taxon>Clostridia</taxon>
        <taxon>Eubacteriales</taxon>
        <taxon>Clostridiaceae</taxon>
        <taxon>Clostridium</taxon>
    </lineage>
</organism>
<dbReference type="KEGG" id="csq:CSCA_2685"/>